<dbReference type="EMBL" id="VSRR010007412">
    <property type="protein sequence ID" value="MPC46845.1"/>
    <property type="molecule type" value="Genomic_DNA"/>
</dbReference>
<accession>A0A5B7FN07</accession>
<evidence type="ECO:0000313" key="3">
    <source>
        <dbReference type="Proteomes" id="UP000324222"/>
    </source>
</evidence>
<keyword evidence="3" id="KW-1185">Reference proteome</keyword>
<sequence>MHVLPTQQRTMPTEEPVVVEDGVATLEDMEIVEEPRPAPSTQERHQDFIAADQSSPRRATPPASDLKQRRRLLFPAGHGKTTSELLSWFAALLKQHTDLQPIYKEGRNQPFITVSTDSSFYATLVSEGFMGLVMDCPGEEGTHSVIIHGVWTHINVNLIEVPTSFHGLKS</sequence>
<dbReference type="Proteomes" id="UP000324222">
    <property type="component" value="Unassembled WGS sequence"/>
</dbReference>
<comment type="caution">
    <text evidence="2">The sequence shown here is derived from an EMBL/GenBank/DDBJ whole genome shotgun (WGS) entry which is preliminary data.</text>
</comment>
<evidence type="ECO:0000313" key="2">
    <source>
        <dbReference type="EMBL" id="MPC46845.1"/>
    </source>
</evidence>
<proteinExistence type="predicted"/>
<organism evidence="2 3">
    <name type="scientific">Portunus trituberculatus</name>
    <name type="common">Swimming crab</name>
    <name type="synonym">Neptunus trituberculatus</name>
    <dbReference type="NCBI Taxonomy" id="210409"/>
    <lineage>
        <taxon>Eukaryota</taxon>
        <taxon>Metazoa</taxon>
        <taxon>Ecdysozoa</taxon>
        <taxon>Arthropoda</taxon>
        <taxon>Crustacea</taxon>
        <taxon>Multicrustacea</taxon>
        <taxon>Malacostraca</taxon>
        <taxon>Eumalacostraca</taxon>
        <taxon>Eucarida</taxon>
        <taxon>Decapoda</taxon>
        <taxon>Pleocyemata</taxon>
        <taxon>Brachyura</taxon>
        <taxon>Eubrachyura</taxon>
        <taxon>Portunoidea</taxon>
        <taxon>Portunidae</taxon>
        <taxon>Portuninae</taxon>
        <taxon>Portunus</taxon>
    </lineage>
</organism>
<reference evidence="2 3" key="1">
    <citation type="submission" date="2019-05" db="EMBL/GenBank/DDBJ databases">
        <title>Another draft genome of Portunus trituberculatus and its Hox gene families provides insights of decapod evolution.</title>
        <authorList>
            <person name="Jeong J.-H."/>
            <person name="Song I."/>
            <person name="Kim S."/>
            <person name="Choi T."/>
            <person name="Kim D."/>
            <person name="Ryu S."/>
            <person name="Kim W."/>
        </authorList>
    </citation>
    <scope>NUCLEOTIDE SEQUENCE [LARGE SCALE GENOMIC DNA]</scope>
    <source>
        <tissue evidence="2">Muscle</tissue>
    </source>
</reference>
<name>A0A5B7FN07_PORTR</name>
<protein>
    <submittedName>
        <fullName evidence="2">Uncharacterized protein</fullName>
    </submittedName>
</protein>
<gene>
    <name evidence="2" type="ORF">E2C01_040574</name>
</gene>
<evidence type="ECO:0000256" key="1">
    <source>
        <dbReference type="SAM" id="MobiDB-lite"/>
    </source>
</evidence>
<feature type="region of interest" description="Disordered" evidence="1">
    <location>
        <begin position="24"/>
        <end position="68"/>
    </location>
</feature>
<dbReference type="AlphaFoldDB" id="A0A5B7FN07"/>